<evidence type="ECO:0000256" key="7">
    <source>
        <dbReference type="ARBA" id="ARBA00023180"/>
    </source>
</evidence>
<comment type="similarity">
    <text evidence="3">Belongs to the glycosyl hydrolase 51 family.</text>
</comment>
<evidence type="ECO:0000313" key="11">
    <source>
        <dbReference type="EMBL" id="ATU47078.1"/>
    </source>
</evidence>
<feature type="domain" description="Alpha-L-arabinofuranosidase C-terminal" evidence="10">
    <location>
        <begin position="463"/>
        <end position="658"/>
    </location>
</feature>
<keyword evidence="7" id="KW-0325">Glycoprotein</keyword>
<dbReference type="SMART" id="SM00813">
    <property type="entry name" value="Alpha-L-AF_C"/>
    <property type="match status" value="1"/>
</dbReference>
<dbReference type="GO" id="GO:0046556">
    <property type="term" value="F:alpha-L-arabinofuranosidase activity"/>
    <property type="evidence" value="ECO:0007669"/>
    <property type="project" value="UniProtKB-EC"/>
</dbReference>
<dbReference type="Gene3D" id="3.20.20.80">
    <property type="entry name" value="Glycosidases"/>
    <property type="match status" value="1"/>
</dbReference>
<dbReference type="InterPro" id="IPR017853">
    <property type="entry name" value="GH"/>
</dbReference>
<keyword evidence="5 9" id="KW-0732">Signal</keyword>
<feature type="signal peptide" evidence="9">
    <location>
        <begin position="1"/>
        <end position="19"/>
    </location>
</feature>
<evidence type="ECO:0000256" key="2">
    <source>
        <dbReference type="ARBA" id="ARBA00004834"/>
    </source>
</evidence>
<dbReference type="EC" id="3.2.1.55" evidence="4"/>
<feature type="chain" id="PRO_5013561670" description="non-reducing end alpha-L-arabinofuranosidase" evidence="9">
    <location>
        <begin position="20"/>
        <end position="696"/>
    </location>
</feature>
<comment type="pathway">
    <text evidence="2">Glycan metabolism; L-arabinan degradation.</text>
</comment>
<evidence type="ECO:0000256" key="4">
    <source>
        <dbReference type="ARBA" id="ARBA00012670"/>
    </source>
</evidence>
<accession>A0A2D3FAN9</accession>
<dbReference type="GO" id="GO:0031222">
    <property type="term" value="P:arabinan catabolic process"/>
    <property type="evidence" value="ECO:0007669"/>
    <property type="project" value="UniProtKB-UniPathway"/>
</dbReference>
<comment type="catalytic activity">
    <reaction evidence="1">
        <text>Hydrolysis of terminal non-reducing alpha-L-arabinofuranoside residues in alpha-L-arabinosides.</text>
        <dbReference type="EC" id="3.2.1.55"/>
    </reaction>
</comment>
<evidence type="ECO:0000256" key="3">
    <source>
        <dbReference type="ARBA" id="ARBA00007186"/>
    </source>
</evidence>
<evidence type="ECO:0000259" key="10">
    <source>
        <dbReference type="SMART" id="SM00813"/>
    </source>
</evidence>
<evidence type="ECO:0000256" key="8">
    <source>
        <dbReference type="SAM" id="MobiDB-lite"/>
    </source>
</evidence>
<name>A0A2D3FAN9_9PEZI</name>
<evidence type="ECO:0000256" key="5">
    <source>
        <dbReference type="ARBA" id="ARBA00022729"/>
    </source>
</evidence>
<evidence type="ECO:0000256" key="9">
    <source>
        <dbReference type="SAM" id="SignalP"/>
    </source>
</evidence>
<dbReference type="InterPro" id="IPR010720">
    <property type="entry name" value="Alpha-L-AF_C"/>
</dbReference>
<evidence type="ECO:0000256" key="1">
    <source>
        <dbReference type="ARBA" id="ARBA00001462"/>
    </source>
</evidence>
<dbReference type="AlphaFoldDB" id="A0A2D3FAN9"/>
<dbReference type="Gene3D" id="2.60.120.260">
    <property type="entry name" value="Galactose-binding domain-like"/>
    <property type="match status" value="1"/>
</dbReference>
<dbReference type="EMBL" id="KY242599">
    <property type="protein sequence ID" value="ATU47078.1"/>
    <property type="molecule type" value="Genomic_DNA"/>
</dbReference>
<dbReference type="InterPro" id="IPR051563">
    <property type="entry name" value="Glycosyl_Hydrolase_51"/>
</dbReference>
<reference evidence="11" key="1">
    <citation type="submission" date="2016-11" db="EMBL/GenBank/DDBJ databases">
        <title>A xylanolytic system from psychrotolerant Cladosporium sp. SL-16 with synergistic action on lignocellulose conversion.</title>
        <authorList>
            <person name="Ma R."/>
            <person name="Huang H."/>
            <person name="Bai Y."/>
            <person name="Luo H."/>
            <person name="Fan Y."/>
            <person name="Chen S."/>
            <person name="Wang Q."/>
            <person name="Yao B."/>
        </authorList>
    </citation>
    <scope>NUCLEOTIDE SEQUENCE</scope>
    <source>
        <strain evidence="11">SL-16</strain>
    </source>
</reference>
<dbReference type="Pfam" id="PF22848">
    <property type="entry name" value="ASD1_dom"/>
    <property type="match status" value="1"/>
</dbReference>
<evidence type="ECO:0000256" key="6">
    <source>
        <dbReference type="ARBA" id="ARBA00022801"/>
    </source>
</evidence>
<dbReference type="PANTHER" id="PTHR31776:SF0">
    <property type="entry name" value="ALPHA-L-ARABINOFURANOSIDASE 1"/>
    <property type="match status" value="1"/>
</dbReference>
<gene>
    <name evidence="11" type="primary">abf51B</name>
</gene>
<sequence length="696" mass="76374">MGFVNKAVLAASCIATAAAANVKVRSSGGNSTKHFGVNYGYGFLHEDINNSGDGGIYAELIQNRAFQYSDAFPVNTDHYQSINGASLSIQFLAQPLSDALPASMRVSASNSSGPVGFENEGYWGMDVKASQEYTGSFWVKGAYKGSFTAAFKSNLTDDVFGSVEIESKAVANDWVEHEFVLQPDKDAPSSNNTFAVTFDPAGTSNGTLDFNLISVFPPTYKGRKNGLRIDIAEALEELNPTYIRFPGGNMLEGLTLGTEWDWKDTLGPLRNRPGFQGVWGYQQTHGLGLVEYLEWSEDMGLEIVVGCYAGLALDGNFTTPEELKPFVEDCLNEIEFISGPADSEWGARRAELGHPEPYRLDYVEVGNEDWLAGYPDGWNSYKEFRFKQFYDAISEAHPDIQVIGSAASSDPGGIDPITLELQNATDVITYPEGVLGDYHPYREPDELVYEFDRFDNDYGHIVGEVAATHVNNGTRWEGGLYYFPWWIGSVGEAASLIGYERNSDRIPATFYAPVLRNMNRWQWAITIIQFAADPALTTRSTSWYVWSLFAHHPISETLPTTGSYGPVWWGAGKDDARDALVWKGACYNTTNGADEPVTVKFDGVKRGTKATLTLLTNPGGDPYQYNDPLKGNNIVESTTTIIAADKKGAFHFSMPQLSVAVLDTDTEVDQPGQHGGHHGKPPKYGGGKKDKRNAAQ</sequence>
<dbReference type="InterPro" id="IPR055235">
    <property type="entry name" value="ASD1_cat"/>
</dbReference>
<organism evidence="11">
    <name type="scientific">Cladosporium sp</name>
    <dbReference type="NCBI Taxonomy" id="1707700"/>
    <lineage>
        <taxon>Eukaryota</taxon>
        <taxon>Fungi</taxon>
        <taxon>Dikarya</taxon>
        <taxon>Ascomycota</taxon>
        <taxon>Pezizomycotina</taxon>
        <taxon>Dothideomycetes</taxon>
        <taxon>Dothideomycetidae</taxon>
        <taxon>Cladosporiales</taxon>
        <taxon>Cladosporiaceae</taxon>
        <taxon>Cladosporium</taxon>
    </lineage>
</organism>
<dbReference type="Pfam" id="PF06964">
    <property type="entry name" value="Alpha-L-AF_C"/>
    <property type="match status" value="1"/>
</dbReference>
<dbReference type="SUPFAM" id="SSF51445">
    <property type="entry name" value="(Trans)glycosidases"/>
    <property type="match status" value="1"/>
</dbReference>
<protein>
    <recommendedName>
        <fullName evidence="4">non-reducing end alpha-L-arabinofuranosidase</fullName>
        <ecNumber evidence="4">3.2.1.55</ecNumber>
    </recommendedName>
</protein>
<dbReference type="PANTHER" id="PTHR31776">
    <property type="entry name" value="ALPHA-L-ARABINOFURANOSIDASE 1"/>
    <property type="match status" value="1"/>
</dbReference>
<feature type="region of interest" description="Disordered" evidence="8">
    <location>
        <begin position="667"/>
        <end position="696"/>
    </location>
</feature>
<dbReference type="UniPathway" id="UPA00667"/>
<dbReference type="GO" id="GO:0046373">
    <property type="term" value="P:L-arabinose metabolic process"/>
    <property type="evidence" value="ECO:0007669"/>
    <property type="project" value="InterPro"/>
</dbReference>
<keyword evidence="6 11" id="KW-0378">Hydrolase</keyword>
<proteinExistence type="inferred from homology"/>